<dbReference type="InterPro" id="IPR050463">
    <property type="entry name" value="Gfo/Idh/MocA_oxidrdct_glycsds"/>
</dbReference>
<evidence type="ECO:0000313" key="3">
    <source>
        <dbReference type="EMBL" id="CUV08844.1"/>
    </source>
</evidence>
<dbReference type="Gene3D" id="3.30.360.10">
    <property type="entry name" value="Dihydrodipicolinate Reductase, domain 2"/>
    <property type="match status" value="1"/>
</dbReference>
<dbReference type="PANTHER" id="PTHR43818:SF11">
    <property type="entry name" value="BCDNA.GH03377"/>
    <property type="match status" value="1"/>
</dbReference>
<organism evidence="3">
    <name type="scientific">hydrothermal vent metagenome</name>
    <dbReference type="NCBI Taxonomy" id="652676"/>
    <lineage>
        <taxon>unclassified sequences</taxon>
        <taxon>metagenomes</taxon>
        <taxon>ecological metagenomes</taxon>
    </lineage>
</organism>
<dbReference type="InterPro" id="IPR000683">
    <property type="entry name" value="Gfo/Idh/MocA-like_OxRdtase_N"/>
</dbReference>
<sequence length="469" mass="52550">MSKYPYNSRRSFLKKFTALSALTASSLPAIVVDQQQKALLKRTVRTLSPNDRLQIATIGMGIIGFIDTVTAISVPGIELVAACDLYDGRLVHTKEVFGDQVTTTRDYKEIIDRSDVDAILICTPDHWHARIAIDALKAGKHVYCEKPMVQDVVDGKKLIRAQKNSGCVFQVGSQFVSSVIFEEARKQFASGAIGELNMIEARYNRNSAIGAWQYTIPPDASPKTVDWEQFISGTKKRAFDPVRFFRWRNYWDYGTGVAGDLFVHLFSGLHHILSSNGPNRIVATGGLRFWKDGRDAPDMMLGLCDYPETESHPAFNLTLQTNFAHGGGGGTDMRLIGSEGVMDLGFRGLTITTTPRYTPSKKQVIDGYNSVRTFSKSVQQEITDNYEQYYPDKQSTSAEKSTLEFNPPENYDERFDHFIHFFNAIRTNGSVAEDAAYGFRAAAPAVLTNTSYLKKKPMRWDPEKMVLRP</sequence>
<dbReference type="InterPro" id="IPR036291">
    <property type="entry name" value="NAD(P)-bd_dom_sf"/>
</dbReference>
<dbReference type="Pfam" id="PF01408">
    <property type="entry name" value="GFO_IDH_MocA"/>
    <property type="match status" value="1"/>
</dbReference>
<dbReference type="AlphaFoldDB" id="A0A160VIB1"/>
<dbReference type="PROSITE" id="PS51318">
    <property type="entry name" value="TAT"/>
    <property type="match status" value="1"/>
</dbReference>
<proteinExistence type="predicted"/>
<accession>A0A160VIB1</accession>
<keyword evidence="1 3" id="KW-0560">Oxidoreductase</keyword>
<protein>
    <submittedName>
        <fullName evidence="3">Myo-inositol 2-dehydrogenase</fullName>
        <ecNumber evidence="3">1.1.1.18</ecNumber>
    </submittedName>
</protein>
<evidence type="ECO:0000256" key="1">
    <source>
        <dbReference type="ARBA" id="ARBA00023002"/>
    </source>
</evidence>
<dbReference type="SUPFAM" id="SSF55347">
    <property type="entry name" value="Glyceraldehyde-3-phosphate dehydrogenase-like, C-terminal domain"/>
    <property type="match status" value="1"/>
</dbReference>
<reference evidence="3" key="1">
    <citation type="submission" date="2015-10" db="EMBL/GenBank/DDBJ databases">
        <authorList>
            <person name="Gilbert D.G."/>
        </authorList>
    </citation>
    <scope>NUCLEOTIDE SEQUENCE</scope>
</reference>
<evidence type="ECO:0000259" key="2">
    <source>
        <dbReference type="Pfam" id="PF01408"/>
    </source>
</evidence>
<dbReference type="PANTHER" id="PTHR43818">
    <property type="entry name" value="BCDNA.GH03377"/>
    <property type="match status" value="1"/>
</dbReference>
<dbReference type="Gene3D" id="3.40.50.720">
    <property type="entry name" value="NAD(P)-binding Rossmann-like Domain"/>
    <property type="match status" value="1"/>
</dbReference>
<dbReference type="EC" id="1.1.1.18" evidence="3"/>
<dbReference type="EMBL" id="FAXC01000133">
    <property type="protein sequence ID" value="CUV08844.1"/>
    <property type="molecule type" value="Genomic_DNA"/>
</dbReference>
<dbReference type="GO" id="GO:0000166">
    <property type="term" value="F:nucleotide binding"/>
    <property type="evidence" value="ECO:0007669"/>
    <property type="project" value="InterPro"/>
</dbReference>
<name>A0A160VIB1_9ZZZZ</name>
<feature type="domain" description="Gfo/Idh/MocA-like oxidoreductase N-terminal" evidence="2">
    <location>
        <begin position="54"/>
        <end position="172"/>
    </location>
</feature>
<dbReference type="SUPFAM" id="SSF51735">
    <property type="entry name" value="NAD(P)-binding Rossmann-fold domains"/>
    <property type="match status" value="1"/>
</dbReference>
<gene>
    <name evidence="3" type="ORF">MGWOODY_Mmi1916</name>
</gene>
<dbReference type="InterPro" id="IPR006311">
    <property type="entry name" value="TAT_signal"/>
</dbReference>
<dbReference type="GO" id="GO:0050112">
    <property type="term" value="F:inositol 2-dehydrogenase (NAD+) activity"/>
    <property type="evidence" value="ECO:0007669"/>
    <property type="project" value="UniProtKB-EC"/>
</dbReference>